<reference evidence="1" key="1">
    <citation type="submission" date="2022-04" db="EMBL/GenBank/DDBJ databases">
        <title>Chromosome-scale genome assembly of Holotrichia oblita Faldermann.</title>
        <authorList>
            <person name="Rongchong L."/>
        </authorList>
    </citation>
    <scope>NUCLEOTIDE SEQUENCE</scope>
    <source>
        <strain evidence="1">81SQS9</strain>
    </source>
</reference>
<sequence length="883" mass="98037">MKHGGYYYYYRNDGLQNQSVLYRQAALDGESEVFLDPNKLSDDGTVALGSISFSEDGKYFAYSVSQSGSDWVEINVINTDNKEKLPDVIKWVKNSGANWGADSKGFYYSRYDEPDKRSELSGQNRFQKVYYHKLGDDQSKDRLIYADSEHPLRYFHGSESEDGKYVFIDVSEGTNGSEILYRKNTGKDTRFEVLLPGFRYNYGLVDCIDDKLYVLTDDGAPNYRLAVMNLNDPKPVLTDIIPENPKVLLSRAGTVGGNIVVFYLEDAQHAVYQYDMDGKLIRKVELPAIGSVGGFGGKKEAEETFYSLTSFVSPATIYRYDIKTGESTLLRAPEVNYDPSLYTSEQVFFTSKDGTRVPMFIVHRKDMKKNGKNPLLLYGYGGFNNSVTPGFNPSNIMFMEQGGIYVLVNLRGGGEYGEEWHRAGMLENKQNVFDDFIAAAEYLIANKYTSRKHIAINGGSNGGLLVGACMTQRPELFAVALPAVGVMDMLRYHKFTVGWGWAVEYGSSDDPEQFEYIYKYSPLHNIKEGVCYPATMITTGDHDDRVVPAHSFKFASTLQKAQGCDKPVLIRISVKAGHGAGKPTSMRLEEAADMNGMKVFKFGGASVKSAEGVRNLRRIAGGESGELFIIISAMGKTTNALETVTDHFIKGEREAASAAFSLLTGYHENICRELFDGRCPAAVAALFSEVADILENAEPSCSEFEKWYDRIVSYGEMLSTAIVSEYLNLDGVENRLLDMRRLFVTDRRHRDANIDMDVSSVLLKAEIADSPFKVFVGQGFIGGTPEGKPTTLGREGSDYSAAVAAYILDAESRYGSYSRADISGCDRTGLQRGADNPPEDHQTPAEQEYPSLCAAFRRSLETRERHKGGDGHKGGYSDPDPET</sequence>
<accession>A0ACB9TRJ5</accession>
<dbReference type="EMBL" id="CM043015">
    <property type="protein sequence ID" value="KAI4469285.1"/>
    <property type="molecule type" value="Genomic_DNA"/>
</dbReference>
<keyword evidence="2" id="KW-1185">Reference proteome</keyword>
<name>A0ACB9TRJ5_HOLOL</name>
<proteinExistence type="predicted"/>
<evidence type="ECO:0000313" key="1">
    <source>
        <dbReference type="EMBL" id="KAI4469285.1"/>
    </source>
</evidence>
<dbReference type="Proteomes" id="UP001056778">
    <property type="component" value="Chromosome 1"/>
</dbReference>
<organism evidence="1 2">
    <name type="scientific">Holotrichia oblita</name>
    <name type="common">Chafer beetle</name>
    <dbReference type="NCBI Taxonomy" id="644536"/>
    <lineage>
        <taxon>Eukaryota</taxon>
        <taxon>Metazoa</taxon>
        <taxon>Ecdysozoa</taxon>
        <taxon>Arthropoda</taxon>
        <taxon>Hexapoda</taxon>
        <taxon>Insecta</taxon>
        <taxon>Pterygota</taxon>
        <taxon>Neoptera</taxon>
        <taxon>Endopterygota</taxon>
        <taxon>Coleoptera</taxon>
        <taxon>Polyphaga</taxon>
        <taxon>Scarabaeiformia</taxon>
        <taxon>Scarabaeidae</taxon>
        <taxon>Melolonthinae</taxon>
        <taxon>Holotrichia</taxon>
    </lineage>
</organism>
<gene>
    <name evidence="1" type="ORF">MML48_1g00001</name>
</gene>
<comment type="caution">
    <text evidence="1">The sequence shown here is derived from an EMBL/GenBank/DDBJ whole genome shotgun (WGS) entry which is preliminary data.</text>
</comment>
<protein>
    <submittedName>
        <fullName evidence="1">Prolyl endopeptidase</fullName>
    </submittedName>
</protein>
<evidence type="ECO:0000313" key="2">
    <source>
        <dbReference type="Proteomes" id="UP001056778"/>
    </source>
</evidence>